<gene>
    <name evidence="1" type="ORF">ACFQH5_12815</name>
</gene>
<dbReference type="RefSeq" id="WP_346060567.1">
    <property type="nucleotide sequence ID" value="NZ_BAAADR010000001.1"/>
</dbReference>
<name>A0ABW2F1V0_9GAMM</name>
<evidence type="ECO:0000313" key="1">
    <source>
        <dbReference type="EMBL" id="MFC7090431.1"/>
    </source>
</evidence>
<proteinExistence type="predicted"/>
<reference evidence="2" key="1">
    <citation type="journal article" date="2019" name="Int. J. Syst. Evol. Microbiol.">
        <title>The Global Catalogue of Microorganisms (GCM) 10K type strain sequencing project: providing services to taxonomists for standard genome sequencing and annotation.</title>
        <authorList>
            <consortium name="The Broad Institute Genomics Platform"/>
            <consortium name="The Broad Institute Genome Sequencing Center for Infectious Disease"/>
            <person name="Wu L."/>
            <person name="Ma J."/>
        </authorList>
    </citation>
    <scope>NUCLEOTIDE SEQUENCE [LARGE SCALE GENOMIC DNA]</scope>
    <source>
        <strain evidence="2">CGMCC 1.13666</strain>
    </source>
</reference>
<accession>A0ABW2F1V0</accession>
<keyword evidence="2" id="KW-1185">Reference proteome</keyword>
<comment type="caution">
    <text evidence="1">The sequence shown here is derived from an EMBL/GenBank/DDBJ whole genome shotgun (WGS) entry which is preliminary data.</text>
</comment>
<evidence type="ECO:0000313" key="2">
    <source>
        <dbReference type="Proteomes" id="UP001596411"/>
    </source>
</evidence>
<dbReference type="EMBL" id="JBHSZP010000026">
    <property type="protein sequence ID" value="MFC7090431.1"/>
    <property type="molecule type" value="Genomic_DNA"/>
</dbReference>
<protein>
    <submittedName>
        <fullName evidence="1">Uncharacterized protein</fullName>
    </submittedName>
</protein>
<organism evidence="1 2">
    <name type="scientific">Halomonas salifodinae</name>
    <dbReference type="NCBI Taxonomy" id="438745"/>
    <lineage>
        <taxon>Bacteria</taxon>
        <taxon>Pseudomonadati</taxon>
        <taxon>Pseudomonadota</taxon>
        <taxon>Gammaproteobacteria</taxon>
        <taxon>Oceanospirillales</taxon>
        <taxon>Halomonadaceae</taxon>
        <taxon>Halomonas</taxon>
    </lineage>
</organism>
<dbReference type="Proteomes" id="UP001596411">
    <property type="component" value="Unassembled WGS sequence"/>
</dbReference>
<sequence>MMPLYRCKIVLVPLAIIAAFFLWRHYLFATMSYRLDPRLTDVVETMHDIMLQSAEDRIVISDGKVEPVSLQGIVPEDVMLDIENADIDIDKAVFSRWCRESCVFRSAFGIDRPFEIGYWPYWYFVYISGGKPEAAIVPSLSDALENRGNLDPNLGYAFCEPQEQENWYLCTALPPS</sequence>